<comment type="caution">
    <text evidence="1">The sequence shown here is derived from an EMBL/GenBank/DDBJ whole genome shotgun (WGS) entry which is preliminary data.</text>
</comment>
<organism evidence="1 2">
    <name type="scientific">[Candida] jaroonii</name>
    <dbReference type="NCBI Taxonomy" id="467808"/>
    <lineage>
        <taxon>Eukaryota</taxon>
        <taxon>Fungi</taxon>
        <taxon>Dikarya</taxon>
        <taxon>Ascomycota</taxon>
        <taxon>Saccharomycotina</taxon>
        <taxon>Pichiomycetes</taxon>
        <taxon>Debaryomycetaceae</taxon>
        <taxon>Yamadazyma</taxon>
    </lineage>
</organism>
<protein>
    <submittedName>
        <fullName evidence="1">Uncharacterized protein</fullName>
    </submittedName>
</protein>
<evidence type="ECO:0000313" key="2">
    <source>
        <dbReference type="Proteomes" id="UP001152531"/>
    </source>
</evidence>
<dbReference type="Proteomes" id="UP001152531">
    <property type="component" value="Unassembled WGS sequence"/>
</dbReference>
<proteinExistence type="predicted"/>
<dbReference type="EMBL" id="CALSDN010000002">
    <property type="protein sequence ID" value="CAH6719321.1"/>
    <property type="molecule type" value="Genomic_DNA"/>
</dbReference>
<sequence>MEYHQSIDSISLEHSGSEPEAEYPQFKSDQDFQDEIRRLKKQSSKKFKSKWEEILDKYSKIDDDIESDEIDILTGKITIDNGHLKSLRKESDQVLNGNVWAIDYDKERDVRNNRRRELRIKNKKTVLKQELKDHDKFMKRPSPTRNTRIAEDNILLLDPSPKKQRVSPTKSLNRYDHLEISPTNNYDTESDDEESDEEPIEFASTPTKKYFDFTPFRITPQPHTEGEIESGSESDSEIDSEDVSNSKIIIQESDSESESSTSIKFQTPSDTPQPNPFQEPQSPVQEESSDFDDNYSIITSPYSNLKPQSRFLKCYFQDCFYTTGNHSIFKRHLLSDHRDELYIIGYPIFKDETSGKNCHVTRSMVQSITKDFPIIHEIPPLPHSKDHKMFKCGLKLKHKHCTREFVDVNELNYHQENYPFKCSKKVQVYVCPVLGCGFMTDEGYLQWRHHFIDKNHCQGEPRGYIHDDIKEVVKHETRVSEQKVSEQRASEQKVSEQKVKSKKNELEFKILPQYTPKTIDFGKVDDEIERLFNSD</sequence>
<gene>
    <name evidence="1" type="ORF">CLIB1444_02S05820</name>
</gene>
<reference evidence="1" key="1">
    <citation type="submission" date="2022-06" db="EMBL/GenBank/DDBJ databases">
        <authorList>
            <person name="Legras J.-L."/>
            <person name="Devillers H."/>
            <person name="Grondin C."/>
        </authorList>
    </citation>
    <scope>NUCLEOTIDE SEQUENCE</scope>
    <source>
        <strain evidence="1">CLIB 1444</strain>
    </source>
</reference>
<keyword evidence="2" id="KW-1185">Reference proteome</keyword>
<evidence type="ECO:0000313" key="1">
    <source>
        <dbReference type="EMBL" id="CAH6719321.1"/>
    </source>
</evidence>
<name>A0ACA9Y2Y3_9ASCO</name>
<accession>A0ACA9Y2Y3</accession>